<keyword evidence="1" id="KW-0472">Membrane</keyword>
<protein>
    <submittedName>
        <fullName evidence="2">Uncharacterized protein</fullName>
    </submittedName>
</protein>
<gene>
    <name evidence="2" type="ORF">DVR09_14985</name>
</gene>
<feature type="transmembrane region" description="Helical" evidence="1">
    <location>
        <begin position="33"/>
        <end position="52"/>
    </location>
</feature>
<geneLocation type="plasmid" evidence="2 3">
    <name>unnamed</name>
</geneLocation>
<name>A0A345YIK8_9SPHN</name>
<proteinExistence type="predicted"/>
<dbReference type="EMBL" id="CP031358">
    <property type="protein sequence ID" value="AXK43760.1"/>
    <property type="molecule type" value="Genomic_DNA"/>
</dbReference>
<organism evidence="2 3">
    <name type="scientific">Erythrobacter aureus</name>
    <dbReference type="NCBI Taxonomy" id="2182384"/>
    <lineage>
        <taxon>Bacteria</taxon>
        <taxon>Pseudomonadati</taxon>
        <taxon>Pseudomonadota</taxon>
        <taxon>Alphaproteobacteria</taxon>
        <taxon>Sphingomonadales</taxon>
        <taxon>Erythrobacteraceae</taxon>
        <taxon>Erythrobacter/Porphyrobacter group</taxon>
        <taxon>Erythrobacter</taxon>
    </lineage>
</organism>
<evidence type="ECO:0000313" key="3">
    <source>
        <dbReference type="Proteomes" id="UP000254508"/>
    </source>
</evidence>
<keyword evidence="2" id="KW-0614">Plasmid</keyword>
<sequence length="102" mass="11147">MSAFHKYGAIVFLLSLYLIAAKIGSSFSDALKIFGAMMWVLAIAMFAYLVLFKGMKISLFGRESANDNLDFEEFEEEELAEDAAIAANDAGAEKPRSTPPAE</sequence>
<reference evidence="2 3" key="1">
    <citation type="submission" date="2018-07" db="EMBL/GenBank/DDBJ databases">
        <title>Genome sequence of Erythrobacter strain YH-07, an antagonistic bacterium isolated from Yellow Sea.</title>
        <authorList>
            <person name="Tang T."/>
            <person name="Liu Q."/>
            <person name="Sun X."/>
        </authorList>
    </citation>
    <scope>NUCLEOTIDE SEQUENCE [LARGE SCALE GENOMIC DNA]</scope>
    <source>
        <strain evidence="2 3">YH-07</strain>
        <plasmid evidence="2 3">unnamed</plasmid>
    </source>
</reference>
<dbReference type="AlphaFoldDB" id="A0A345YIK8"/>
<evidence type="ECO:0000313" key="2">
    <source>
        <dbReference type="EMBL" id="AXK43760.1"/>
    </source>
</evidence>
<keyword evidence="1" id="KW-0812">Transmembrane</keyword>
<dbReference type="KEGG" id="err:DVR09_14985"/>
<dbReference type="Proteomes" id="UP000254508">
    <property type="component" value="Plasmid unnamed"/>
</dbReference>
<keyword evidence="3" id="KW-1185">Reference proteome</keyword>
<evidence type="ECO:0000256" key="1">
    <source>
        <dbReference type="SAM" id="Phobius"/>
    </source>
</evidence>
<feature type="transmembrane region" description="Helical" evidence="1">
    <location>
        <begin position="7"/>
        <end position="27"/>
    </location>
</feature>
<dbReference type="RefSeq" id="WP_115418073.1">
    <property type="nucleotide sequence ID" value="NZ_CP031358.1"/>
</dbReference>
<keyword evidence="1" id="KW-1133">Transmembrane helix</keyword>
<accession>A0A345YIK8</accession>